<reference evidence="1" key="1">
    <citation type="submission" date="2020-05" db="EMBL/GenBank/DDBJ databases">
        <title>Large-scale comparative analyses of tick genomes elucidate their genetic diversity and vector capacities.</title>
        <authorList>
            <person name="Jia N."/>
            <person name="Wang J."/>
            <person name="Shi W."/>
            <person name="Du L."/>
            <person name="Sun Y."/>
            <person name="Zhan W."/>
            <person name="Jiang J."/>
            <person name="Wang Q."/>
            <person name="Zhang B."/>
            <person name="Ji P."/>
            <person name="Sakyi L.B."/>
            <person name="Cui X."/>
            <person name="Yuan T."/>
            <person name="Jiang B."/>
            <person name="Yang W."/>
            <person name="Lam T.T.-Y."/>
            <person name="Chang Q."/>
            <person name="Ding S."/>
            <person name="Wang X."/>
            <person name="Zhu J."/>
            <person name="Ruan X."/>
            <person name="Zhao L."/>
            <person name="Wei J."/>
            <person name="Que T."/>
            <person name="Du C."/>
            <person name="Cheng J."/>
            <person name="Dai P."/>
            <person name="Han X."/>
            <person name="Huang E."/>
            <person name="Gao Y."/>
            <person name="Liu J."/>
            <person name="Shao H."/>
            <person name="Ye R."/>
            <person name="Li L."/>
            <person name="Wei W."/>
            <person name="Wang X."/>
            <person name="Wang C."/>
            <person name="Yang T."/>
            <person name="Huo Q."/>
            <person name="Li W."/>
            <person name="Guo W."/>
            <person name="Chen H."/>
            <person name="Zhou L."/>
            <person name="Ni X."/>
            <person name="Tian J."/>
            <person name="Zhou Y."/>
            <person name="Sheng Y."/>
            <person name="Liu T."/>
            <person name="Pan Y."/>
            <person name="Xia L."/>
            <person name="Li J."/>
            <person name="Zhao F."/>
            <person name="Cao W."/>
        </authorList>
    </citation>
    <scope>NUCLEOTIDE SEQUENCE</scope>
    <source>
        <strain evidence="1">Hyas-2018</strain>
    </source>
</reference>
<gene>
    <name evidence="1" type="ORF">HPB50_025970</name>
</gene>
<name>A0ACB7T437_HYAAI</name>
<sequence length="914" mass="101378">MDSSKERPCPKGTKKHGSHDEQPSAAPDKACGSSILGTTKASRLHTSQQRSGKHRSKHQHHRRHASSPKKPSASAGVASPKPSEEQGHRSPVFSEAVVVGEDAESPGPKIADTGTLTATSAGVPAPSESGAQVMPAGGPPLSAENDHRSPSPVSICSPPPSTTMSAAHDDHPIFQVRHLIEAGFERRADMTPEESALSPWTPDSVLSPVAHHLGRHILCDVVGQDTAETTLGHKSSVRFGGTTVREMSPHTTSLIVYPRMIVGLIAVVVAFCLVSTGVLIYIAGDKPSGQYFAECNSATCRRATRDIQTLMDYGTDPCRDFHHHVCHHWKKTSATPVTFLRYSTRQFLVHVNSSLSKVYSAKTVSTGFYNLAKFYRSCERFVSAPAVSVSDVLRPVQEYGEDILGLSAFPDVVRYVVELSLLHGIHTVLAIRLIRFPDGVFLRISRGSTLSQKMDAQPILPAEVYLEELLREISNMRNMEFNKTDIFYSDRSLSAIMASEGLEERKSAAVLAYLTTYVRQAEWLDALNAYLPEQYKLSRRSVISIDNVDLVQQLLSFFRGLVDYGVMYLYVHIILDAFRFDYLRRISRRDSERVVSSCLQATRLVMRNARNVIVAQLFPLQNEESAVREVLSGVLKAIIAGGTLTWMDELSRKRLRQGYVTSASTSSTPHTRTAHWRRRTLKKPPLPVVSRDSSFALRQQQQWSLLKDPPSVHEGDIDDAFLLGSEITYDDLSNRIIVPASLRREPVLYTGEVLPEFVMGTLGVLLARALLYAAFLANATSSGPPEEMPALVNFEQCMDEKARTALNVSLREGRNNALPQIYMWAQGVRSAFDALRAAYEQNLAAFDQGMLYWVAAQKTFFRRFCLLSCGVESEREDLTSKVSCFLPLLNMKEFSAAFNCEQALWLHSNNYCVV</sequence>
<evidence type="ECO:0000313" key="2">
    <source>
        <dbReference type="Proteomes" id="UP000821845"/>
    </source>
</evidence>
<organism evidence="1 2">
    <name type="scientific">Hyalomma asiaticum</name>
    <name type="common">Tick</name>
    <dbReference type="NCBI Taxonomy" id="266040"/>
    <lineage>
        <taxon>Eukaryota</taxon>
        <taxon>Metazoa</taxon>
        <taxon>Ecdysozoa</taxon>
        <taxon>Arthropoda</taxon>
        <taxon>Chelicerata</taxon>
        <taxon>Arachnida</taxon>
        <taxon>Acari</taxon>
        <taxon>Parasitiformes</taxon>
        <taxon>Ixodida</taxon>
        <taxon>Ixodoidea</taxon>
        <taxon>Ixodidae</taxon>
        <taxon>Hyalomminae</taxon>
        <taxon>Hyalomma</taxon>
    </lineage>
</organism>
<dbReference type="Proteomes" id="UP000821845">
    <property type="component" value="Chromosome 2"/>
</dbReference>
<evidence type="ECO:0000313" key="1">
    <source>
        <dbReference type="EMBL" id="KAH6940162.1"/>
    </source>
</evidence>
<dbReference type="EMBL" id="CM023482">
    <property type="protein sequence ID" value="KAH6940162.1"/>
    <property type="molecule type" value="Genomic_DNA"/>
</dbReference>
<comment type="caution">
    <text evidence="1">The sequence shown here is derived from an EMBL/GenBank/DDBJ whole genome shotgun (WGS) entry which is preliminary data.</text>
</comment>
<protein>
    <submittedName>
        <fullName evidence="1">Uncharacterized protein</fullName>
    </submittedName>
</protein>
<keyword evidence="2" id="KW-1185">Reference proteome</keyword>
<accession>A0ACB7T437</accession>
<proteinExistence type="predicted"/>